<proteinExistence type="predicted"/>
<evidence type="ECO:0000313" key="3">
    <source>
        <dbReference type="EMBL" id="MBC6465716.1"/>
    </source>
</evidence>
<dbReference type="RefSeq" id="WP_187242723.1">
    <property type="nucleotide sequence ID" value="NZ_BAAAOK010000006.1"/>
</dbReference>
<dbReference type="EMBL" id="JABVEC010000005">
    <property type="protein sequence ID" value="MBC6465716.1"/>
    <property type="molecule type" value="Genomic_DNA"/>
</dbReference>
<reference evidence="3 4" key="1">
    <citation type="submission" date="2020-06" db="EMBL/GenBank/DDBJ databases">
        <title>Actinomadura xiongansis sp. nov., isolated from soil of Baiyangdian.</title>
        <authorList>
            <person name="Zhang X."/>
        </authorList>
    </citation>
    <scope>NUCLEOTIDE SEQUENCE [LARGE SCALE GENOMIC DNA]</scope>
    <source>
        <strain evidence="3 4">HBUM206468</strain>
    </source>
</reference>
<sequence length="151" mass="16277">MAKSMSRRSWRSIMGAGVVGALVFAGGPAAQADTPTPSPTASSKSAAPDKSAQDRLAKRAKRMCARADRVEKRVDRLVKRLSAGPAARGSIQRLQKRAAAVRSKDAALADILDGRVRIRQSRLSTLKLRQQQLPKVEKWCESHGFRTGTGG</sequence>
<dbReference type="PROSITE" id="PS51318">
    <property type="entry name" value="TAT"/>
    <property type="match status" value="1"/>
</dbReference>
<keyword evidence="2" id="KW-0732">Signal</keyword>
<feature type="region of interest" description="Disordered" evidence="1">
    <location>
        <begin position="28"/>
        <end position="64"/>
    </location>
</feature>
<dbReference type="Proteomes" id="UP000805614">
    <property type="component" value="Unassembled WGS sequence"/>
</dbReference>
<dbReference type="InterPro" id="IPR006311">
    <property type="entry name" value="TAT_signal"/>
</dbReference>
<evidence type="ECO:0000256" key="1">
    <source>
        <dbReference type="SAM" id="MobiDB-lite"/>
    </source>
</evidence>
<accession>A0ABR7LLS9</accession>
<comment type="caution">
    <text evidence="3">The sequence shown here is derived from an EMBL/GenBank/DDBJ whole genome shotgun (WGS) entry which is preliminary data.</text>
</comment>
<name>A0ABR7LLS9_9ACTN</name>
<feature type="chain" id="PRO_5046422462" evidence="2">
    <location>
        <begin position="33"/>
        <end position="151"/>
    </location>
</feature>
<keyword evidence="4" id="KW-1185">Reference proteome</keyword>
<evidence type="ECO:0000256" key="2">
    <source>
        <dbReference type="SAM" id="SignalP"/>
    </source>
</evidence>
<feature type="signal peptide" evidence="2">
    <location>
        <begin position="1"/>
        <end position="32"/>
    </location>
</feature>
<gene>
    <name evidence="3" type="ORF">HKK74_09425</name>
</gene>
<feature type="compositionally biased region" description="Low complexity" evidence="1">
    <location>
        <begin position="28"/>
        <end position="50"/>
    </location>
</feature>
<organism evidence="3 4">
    <name type="scientific">Actinomadura alba</name>
    <dbReference type="NCBI Taxonomy" id="406431"/>
    <lineage>
        <taxon>Bacteria</taxon>
        <taxon>Bacillati</taxon>
        <taxon>Actinomycetota</taxon>
        <taxon>Actinomycetes</taxon>
        <taxon>Streptosporangiales</taxon>
        <taxon>Thermomonosporaceae</taxon>
        <taxon>Actinomadura</taxon>
    </lineage>
</organism>
<protein>
    <submittedName>
        <fullName evidence="3">Uncharacterized protein</fullName>
    </submittedName>
</protein>
<evidence type="ECO:0000313" key="4">
    <source>
        <dbReference type="Proteomes" id="UP000805614"/>
    </source>
</evidence>